<proteinExistence type="predicted"/>
<organism evidence="2">
    <name type="scientific">Mucor ambiguus</name>
    <dbReference type="NCBI Taxonomy" id="91626"/>
    <lineage>
        <taxon>Eukaryota</taxon>
        <taxon>Fungi</taxon>
        <taxon>Fungi incertae sedis</taxon>
        <taxon>Mucoromycota</taxon>
        <taxon>Mucoromycotina</taxon>
        <taxon>Mucoromycetes</taxon>
        <taxon>Mucorales</taxon>
        <taxon>Mucorineae</taxon>
        <taxon>Mucoraceae</taxon>
        <taxon>Mucor</taxon>
    </lineage>
</organism>
<dbReference type="Gene3D" id="1.10.287.110">
    <property type="entry name" value="DnaJ domain"/>
    <property type="match status" value="1"/>
</dbReference>
<dbReference type="Pfam" id="PF00226">
    <property type="entry name" value="DnaJ"/>
    <property type="match status" value="1"/>
</dbReference>
<dbReference type="OrthoDB" id="442087at2759"/>
<dbReference type="SUPFAM" id="SSF46565">
    <property type="entry name" value="Chaperone J-domain"/>
    <property type="match status" value="1"/>
</dbReference>
<evidence type="ECO:0000313" key="2">
    <source>
        <dbReference type="EMBL" id="GAN01699.1"/>
    </source>
</evidence>
<feature type="domain" description="J" evidence="1">
    <location>
        <begin position="6"/>
        <end position="77"/>
    </location>
</feature>
<dbReference type="STRING" id="91626.A0A0C9M5F3"/>
<gene>
    <name evidence="2" type="ORF">MAM1_0010d01133</name>
</gene>
<protein>
    <submittedName>
        <fullName evidence="2">DnaJ-domain-containing protein</fullName>
    </submittedName>
</protein>
<dbReference type="EMBL" id="DF836299">
    <property type="protein sequence ID" value="GAN01699.1"/>
    <property type="molecule type" value="Genomic_DNA"/>
</dbReference>
<dbReference type="GO" id="GO:0051082">
    <property type="term" value="F:unfolded protein binding"/>
    <property type="evidence" value="ECO:0007669"/>
    <property type="project" value="TreeGrafter"/>
</dbReference>
<reference evidence="2" key="1">
    <citation type="submission" date="2014-09" db="EMBL/GenBank/DDBJ databases">
        <title>Draft genome sequence of an oleaginous Mucoromycotina fungus Mucor ambiguus NBRC6742.</title>
        <authorList>
            <person name="Takeda I."/>
            <person name="Yamane N."/>
            <person name="Morita T."/>
            <person name="Tamano K."/>
            <person name="Machida M."/>
            <person name="Baker S."/>
            <person name="Koike H."/>
        </authorList>
    </citation>
    <scope>NUCLEOTIDE SEQUENCE</scope>
    <source>
        <strain evidence="2">NBRC 6742</strain>
    </source>
</reference>
<evidence type="ECO:0000259" key="1">
    <source>
        <dbReference type="PROSITE" id="PS50076"/>
    </source>
</evidence>
<dbReference type="GO" id="GO:0005634">
    <property type="term" value="C:nucleus"/>
    <property type="evidence" value="ECO:0007669"/>
    <property type="project" value="TreeGrafter"/>
</dbReference>
<dbReference type="CDD" id="cd06257">
    <property type="entry name" value="DnaJ"/>
    <property type="match status" value="1"/>
</dbReference>
<dbReference type="PANTHER" id="PTHR43948">
    <property type="entry name" value="DNAJ HOMOLOG SUBFAMILY B"/>
    <property type="match status" value="1"/>
</dbReference>
<accession>A0A0C9M5F3</accession>
<dbReference type="SMART" id="SM00271">
    <property type="entry name" value="DnaJ"/>
    <property type="match status" value="1"/>
</dbReference>
<evidence type="ECO:0000313" key="3">
    <source>
        <dbReference type="Proteomes" id="UP000053815"/>
    </source>
</evidence>
<dbReference type="GO" id="GO:0044183">
    <property type="term" value="F:protein folding chaperone"/>
    <property type="evidence" value="ECO:0007669"/>
    <property type="project" value="TreeGrafter"/>
</dbReference>
<dbReference type="Proteomes" id="UP000053815">
    <property type="component" value="Unassembled WGS sequence"/>
</dbReference>
<dbReference type="PANTHER" id="PTHR43948:SF21">
    <property type="entry name" value="DNAJ DOMAIN-CONTAINING PROTEIN"/>
    <property type="match status" value="1"/>
</dbReference>
<dbReference type="InterPro" id="IPR001623">
    <property type="entry name" value="DnaJ_domain"/>
</dbReference>
<dbReference type="GO" id="GO:0051087">
    <property type="term" value="F:protein-folding chaperone binding"/>
    <property type="evidence" value="ECO:0007669"/>
    <property type="project" value="TreeGrafter"/>
</dbReference>
<name>A0A0C9M5F3_9FUNG</name>
<dbReference type="AlphaFoldDB" id="A0A0C9M5F3"/>
<sequence>MSNVPDYYAILQIPTDASHDDIREAYKKQALLSHPDRLPKNATHEEREEATKKFQLVADAYYILGDRSRKESYDKSRAKHHDRFTSFASAMPNSSTTQANQIFGNIFEELLKPEVEHPSHIWRIFGACSGAVLGFIIGNVPGAAVGAFAGKTLGQVRDHKGVSVYTAFQKLNMDQRRDILTGLLARFVTAGASGMMK</sequence>
<dbReference type="PRINTS" id="PR00625">
    <property type="entry name" value="JDOMAIN"/>
</dbReference>
<dbReference type="GO" id="GO:0005737">
    <property type="term" value="C:cytoplasm"/>
    <property type="evidence" value="ECO:0007669"/>
    <property type="project" value="TreeGrafter"/>
</dbReference>
<keyword evidence="3" id="KW-1185">Reference proteome</keyword>
<dbReference type="InterPro" id="IPR036869">
    <property type="entry name" value="J_dom_sf"/>
</dbReference>
<dbReference type="PROSITE" id="PS50076">
    <property type="entry name" value="DNAJ_2"/>
    <property type="match status" value="1"/>
</dbReference>